<keyword evidence="2" id="KW-1133">Transmembrane helix</keyword>
<dbReference type="Pfam" id="PF10101">
    <property type="entry name" value="DUF2339"/>
    <property type="match status" value="1"/>
</dbReference>
<feature type="transmembrane region" description="Helical" evidence="2">
    <location>
        <begin position="694"/>
        <end position="715"/>
    </location>
</feature>
<feature type="transmembrane region" description="Helical" evidence="2">
    <location>
        <begin position="441"/>
        <end position="459"/>
    </location>
</feature>
<feature type="transmembrane region" description="Helical" evidence="2">
    <location>
        <begin position="760"/>
        <end position="777"/>
    </location>
</feature>
<organism evidence="3 4">
    <name type="scientific">Nemorincola caseinilytica</name>
    <dbReference type="NCBI Taxonomy" id="2054315"/>
    <lineage>
        <taxon>Bacteria</taxon>
        <taxon>Pseudomonadati</taxon>
        <taxon>Bacteroidota</taxon>
        <taxon>Chitinophagia</taxon>
        <taxon>Chitinophagales</taxon>
        <taxon>Chitinophagaceae</taxon>
        <taxon>Nemorincola</taxon>
    </lineage>
</organism>
<feature type="transmembrane region" description="Helical" evidence="2">
    <location>
        <begin position="627"/>
        <end position="646"/>
    </location>
</feature>
<proteinExistence type="predicted"/>
<feature type="transmembrane region" description="Helical" evidence="2">
    <location>
        <begin position="566"/>
        <end position="586"/>
    </location>
</feature>
<sequence>MNGKAELGEIVLRLSQEIAAMKKRNDRPAETEDTNELSREIAGLRKEIRELRTDLQQRPQATVVQHTPEERTDTPPVYEPAIAKQPAPPVIVEEPIAFVYEAPVAMQEEPAMAAYVADTVQEEPTAPHTDAPKYGQEMYEPAAEEGWLEKWGRNNPDLEKFIGENLINKIGIAILVLGIAFFVKYAIDKEWINEVGRVSIGIGCGMILTGLAHYLRNSYRSFSSVLAGGGIAVFYFTIAFAFHQYHLMSQTAAFVIMVVITGFAVALSVLYDKLELAVIAAVGGFITPFLVSTGEGNYVILFIYLIILNIGLLSLAWFKRWPVINTIALAFTVLIYGAWLANVSMENKPVSYSTALLFATIFYAIFIGMNMVYQVGKRQKFQAFDLSIMLLISGCYYAVGMILLGHIDGGSYKGMFTLGAGFVNLGLAYYVYRRGDADRNLLFLLIGLTLTFLTLTIPIQLHGHAITMFWCAEFVLLYWLSQYSGIRLFAQSSALICLLALISLLMDWGSTMDRHVGAITLIYDGAKGLATNIIAVAAYAGYYRLIRRSSPEGELPGIDRKYAGRIVLTVSIAILYLTCIFGVNYVLQHESGYALLNVYYRIVTGIFAFAGLLLAQRRKLVAEAHVAPLLVCFVFYFISLGYLSGLRDDILSGHRPVSALYAHWCSSVLLAALFLATIRAIRKDADTFAQYTKALSVILSMAIVAFLSVELRQVYIYLFHTSANVSVQARQYDRAGLTVLWALCSFALMWLGMKHREKQLRIISLVLFSVVLLKLFILDISGISEGGKILAFILLGVLLLTVSFMYQRLKKIIFDDTANEK</sequence>
<feature type="transmembrane region" description="Helical" evidence="2">
    <location>
        <begin position="323"/>
        <end position="340"/>
    </location>
</feature>
<dbReference type="PANTHER" id="PTHR38434">
    <property type="entry name" value="BLL2549 PROTEIN"/>
    <property type="match status" value="1"/>
</dbReference>
<dbReference type="InterPro" id="IPR014600">
    <property type="entry name" value="UCP035905_mem"/>
</dbReference>
<accession>A0ABP8N8Y8</accession>
<feature type="transmembrane region" description="Helical" evidence="2">
    <location>
        <begin position="298"/>
        <end position="318"/>
    </location>
</feature>
<feature type="region of interest" description="Disordered" evidence="1">
    <location>
        <begin position="21"/>
        <end position="40"/>
    </location>
</feature>
<comment type="caution">
    <text evidence="3">The sequence shown here is derived from an EMBL/GenBank/DDBJ whole genome shotgun (WGS) entry which is preliminary data.</text>
</comment>
<feature type="transmembrane region" description="Helical" evidence="2">
    <location>
        <begin position="222"/>
        <end position="242"/>
    </location>
</feature>
<reference evidence="4" key="1">
    <citation type="journal article" date="2019" name="Int. J. Syst. Evol. Microbiol.">
        <title>The Global Catalogue of Microorganisms (GCM) 10K type strain sequencing project: providing services to taxonomists for standard genome sequencing and annotation.</title>
        <authorList>
            <consortium name="The Broad Institute Genomics Platform"/>
            <consortium name="The Broad Institute Genome Sequencing Center for Infectious Disease"/>
            <person name="Wu L."/>
            <person name="Ma J."/>
        </authorList>
    </citation>
    <scope>NUCLEOTIDE SEQUENCE [LARGE SCALE GENOMIC DNA]</scope>
    <source>
        <strain evidence="4">JCM 32105</strain>
    </source>
</reference>
<keyword evidence="2" id="KW-0472">Membrane</keyword>
<dbReference type="PIRSF" id="PIRSF035905">
    <property type="entry name" value="UCP035905_mp"/>
    <property type="match status" value="1"/>
</dbReference>
<keyword evidence="2" id="KW-0812">Transmembrane</keyword>
<evidence type="ECO:0000313" key="3">
    <source>
        <dbReference type="EMBL" id="GAA4463343.1"/>
    </source>
</evidence>
<feature type="transmembrane region" description="Helical" evidence="2">
    <location>
        <begin position="274"/>
        <end position="292"/>
    </location>
</feature>
<keyword evidence="4" id="KW-1185">Reference proteome</keyword>
<feature type="transmembrane region" description="Helical" evidence="2">
    <location>
        <begin position="413"/>
        <end position="432"/>
    </location>
</feature>
<dbReference type="EMBL" id="BAABFA010000008">
    <property type="protein sequence ID" value="GAA4463343.1"/>
    <property type="molecule type" value="Genomic_DNA"/>
</dbReference>
<dbReference type="InterPro" id="IPR019286">
    <property type="entry name" value="DUF2339_TM"/>
</dbReference>
<feature type="transmembrane region" description="Helical" evidence="2">
    <location>
        <begin position="248"/>
        <end position="267"/>
    </location>
</feature>
<dbReference type="PANTHER" id="PTHR38434:SF1">
    <property type="entry name" value="BLL2549 PROTEIN"/>
    <property type="match status" value="1"/>
</dbReference>
<feature type="transmembrane region" description="Helical" evidence="2">
    <location>
        <begin position="735"/>
        <end position="753"/>
    </location>
</feature>
<dbReference type="Proteomes" id="UP001500067">
    <property type="component" value="Unassembled WGS sequence"/>
</dbReference>
<feature type="region of interest" description="Disordered" evidence="1">
    <location>
        <begin position="53"/>
        <end position="80"/>
    </location>
</feature>
<evidence type="ECO:0000313" key="4">
    <source>
        <dbReference type="Proteomes" id="UP001500067"/>
    </source>
</evidence>
<feature type="transmembrane region" description="Helical" evidence="2">
    <location>
        <begin position="598"/>
        <end position="615"/>
    </location>
</feature>
<feature type="transmembrane region" description="Helical" evidence="2">
    <location>
        <begin position="789"/>
        <end position="806"/>
    </location>
</feature>
<protein>
    <submittedName>
        <fullName evidence="3">DUF2339 domain-containing protein</fullName>
    </submittedName>
</protein>
<feature type="transmembrane region" description="Helical" evidence="2">
    <location>
        <begin position="384"/>
        <end position="407"/>
    </location>
</feature>
<feature type="transmembrane region" description="Helical" evidence="2">
    <location>
        <begin position="488"/>
        <end position="506"/>
    </location>
</feature>
<feature type="transmembrane region" description="Helical" evidence="2">
    <location>
        <begin position="352"/>
        <end position="372"/>
    </location>
</feature>
<feature type="transmembrane region" description="Helical" evidence="2">
    <location>
        <begin position="166"/>
        <end position="186"/>
    </location>
</feature>
<feature type="transmembrane region" description="Helical" evidence="2">
    <location>
        <begin position="198"/>
        <end position="215"/>
    </location>
</feature>
<evidence type="ECO:0000256" key="2">
    <source>
        <dbReference type="SAM" id="Phobius"/>
    </source>
</evidence>
<name>A0ABP8N8Y8_9BACT</name>
<feature type="compositionally biased region" description="Basic and acidic residues" evidence="1">
    <location>
        <begin position="26"/>
        <end position="40"/>
    </location>
</feature>
<feature type="compositionally biased region" description="Polar residues" evidence="1">
    <location>
        <begin position="56"/>
        <end position="65"/>
    </location>
</feature>
<evidence type="ECO:0000256" key="1">
    <source>
        <dbReference type="SAM" id="MobiDB-lite"/>
    </source>
</evidence>
<gene>
    <name evidence="3" type="ORF">GCM10023093_11570</name>
</gene>
<feature type="transmembrane region" description="Helical" evidence="2">
    <location>
        <begin position="661"/>
        <end position="682"/>
    </location>
</feature>